<organism evidence="1 2">
    <name type="scientific">Desulfovibrio piger</name>
    <dbReference type="NCBI Taxonomy" id="901"/>
    <lineage>
        <taxon>Bacteria</taxon>
        <taxon>Pseudomonadati</taxon>
        <taxon>Thermodesulfobacteriota</taxon>
        <taxon>Desulfovibrionia</taxon>
        <taxon>Desulfovibrionales</taxon>
        <taxon>Desulfovibrionaceae</taxon>
        <taxon>Desulfovibrio</taxon>
    </lineage>
</organism>
<keyword evidence="2" id="KW-1185">Reference proteome</keyword>
<gene>
    <name evidence="1" type="ORF">DESPIGER_2405</name>
</gene>
<dbReference type="Proteomes" id="UP000186323">
    <property type="component" value="Chromosome I"/>
</dbReference>
<name>A0A1K1LHQ6_9BACT</name>
<accession>A0A1K1LHQ6</accession>
<protein>
    <submittedName>
        <fullName evidence="1">Uncharacterized protein</fullName>
    </submittedName>
</protein>
<sequence>MACMGQVQDTKKEERCGASLFFYASCAGRERRFPARPAGVAVRAG</sequence>
<evidence type="ECO:0000313" key="1">
    <source>
        <dbReference type="EMBL" id="SFV74226.1"/>
    </source>
</evidence>
<dbReference type="AlphaFoldDB" id="A0A1K1LHQ6"/>
<proteinExistence type="predicted"/>
<dbReference type="EMBL" id="LT630450">
    <property type="protein sequence ID" value="SFV74226.1"/>
    <property type="molecule type" value="Genomic_DNA"/>
</dbReference>
<reference evidence="2" key="1">
    <citation type="submission" date="2016-10" db="EMBL/GenBank/DDBJ databases">
        <authorList>
            <person name="Wegmann U."/>
        </authorList>
    </citation>
    <scope>NUCLEOTIDE SEQUENCE [LARGE SCALE GENOMIC DNA]</scope>
</reference>
<dbReference type="KEGG" id="dpg:DESPIGER_2405"/>
<evidence type="ECO:0000313" key="2">
    <source>
        <dbReference type="Proteomes" id="UP000186323"/>
    </source>
</evidence>